<feature type="transmembrane region" description="Helical" evidence="7">
    <location>
        <begin position="120"/>
        <end position="144"/>
    </location>
</feature>
<comment type="caution">
    <text evidence="8">The sequence shown here is derived from an EMBL/GenBank/DDBJ whole genome shotgun (WGS) entry which is preliminary data.</text>
</comment>
<dbReference type="Pfam" id="PF04505">
    <property type="entry name" value="CD225"/>
    <property type="match status" value="1"/>
</dbReference>
<protein>
    <submittedName>
        <fullName evidence="8">Uncharacterized protein</fullName>
    </submittedName>
</protein>
<evidence type="ECO:0000256" key="2">
    <source>
        <dbReference type="ARBA" id="ARBA00006843"/>
    </source>
</evidence>
<reference evidence="8" key="1">
    <citation type="submission" date="2021-02" db="EMBL/GenBank/DDBJ databases">
        <authorList>
            <person name="Nowell W R."/>
        </authorList>
    </citation>
    <scope>NUCLEOTIDE SEQUENCE</scope>
</reference>
<dbReference type="PANTHER" id="PTHR14948:SF25">
    <property type="entry name" value="DUF4190 DOMAIN-CONTAINING PROTEIN"/>
    <property type="match status" value="1"/>
</dbReference>
<feature type="region of interest" description="Disordered" evidence="6">
    <location>
        <begin position="1"/>
        <end position="31"/>
    </location>
</feature>
<name>A0A814Q6X0_9BILA</name>
<dbReference type="GO" id="GO:0016020">
    <property type="term" value="C:membrane"/>
    <property type="evidence" value="ECO:0007669"/>
    <property type="project" value="UniProtKB-SubCell"/>
</dbReference>
<evidence type="ECO:0000256" key="6">
    <source>
        <dbReference type="SAM" id="MobiDB-lite"/>
    </source>
</evidence>
<evidence type="ECO:0000313" key="8">
    <source>
        <dbReference type="EMBL" id="CAF1115197.1"/>
    </source>
</evidence>
<proteinExistence type="inferred from homology"/>
<organism evidence="8 10">
    <name type="scientific">Adineta steineri</name>
    <dbReference type="NCBI Taxonomy" id="433720"/>
    <lineage>
        <taxon>Eukaryota</taxon>
        <taxon>Metazoa</taxon>
        <taxon>Spiralia</taxon>
        <taxon>Gnathifera</taxon>
        <taxon>Rotifera</taxon>
        <taxon>Eurotatoria</taxon>
        <taxon>Bdelloidea</taxon>
        <taxon>Adinetida</taxon>
        <taxon>Adinetidae</taxon>
        <taxon>Adineta</taxon>
    </lineage>
</organism>
<keyword evidence="4 7" id="KW-1133">Transmembrane helix</keyword>
<accession>A0A814Q6X0</accession>
<comment type="similarity">
    <text evidence="2">Belongs to the CD225/Dispanin family.</text>
</comment>
<dbReference type="Proteomes" id="UP000663860">
    <property type="component" value="Unassembled WGS sequence"/>
</dbReference>
<evidence type="ECO:0000256" key="1">
    <source>
        <dbReference type="ARBA" id="ARBA00004370"/>
    </source>
</evidence>
<gene>
    <name evidence="8" type="ORF">IZO911_LOCUS23823</name>
    <name evidence="9" type="ORF">KXQ929_LOCUS33766</name>
</gene>
<dbReference type="EMBL" id="CAJOBB010004408">
    <property type="protein sequence ID" value="CAF4087781.1"/>
    <property type="molecule type" value="Genomic_DNA"/>
</dbReference>
<evidence type="ECO:0000256" key="7">
    <source>
        <dbReference type="SAM" id="Phobius"/>
    </source>
</evidence>
<keyword evidence="5 7" id="KW-0472">Membrane</keyword>
<feature type="transmembrane region" description="Helical" evidence="7">
    <location>
        <begin position="77"/>
        <end position="99"/>
    </location>
</feature>
<keyword evidence="3 7" id="KW-0812">Transmembrane</keyword>
<evidence type="ECO:0000313" key="10">
    <source>
        <dbReference type="Proteomes" id="UP000663860"/>
    </source>
</evidence>
<dbReference type="EMBL" id="CAJNOE010000280">
    <property type="protein sequence ID" value="CAF1115197.1"/>
    <property type="molecule type" value="Genomic_DNA"/>
</dbReference>
<comment type="subcellular location">
    <subcellularLocation>
        <location evidence="1">Membrane</location>
    </subcellularLocation>
</comment>
<evidence type="ECO:0000256" key="4">
    <source>
        <dbReference type="ARBA" id="ARBA00022989"/>
    </source>
</evidence>
<evidence type="ECO:0000313" key="9">
    <source>
        <dbReference type="EMBL" id="CAF4087781.1"/>
    </source>
</evidence>
<dbReference type="AlphaFoldDB" id="A0A814Q6X0"/>
<evidence type="ECO:0000256" key="5">
    <source>
        <dbReference type="ARBA" id="ARBA00023136"/>
    </source>
</evidence>
<dbReference type="InterPro" id="IPR007593">
    <property type="entry name" value="CD225/Dispanin_fam"/>
</dbReference>
<dbReference type="Proteomes" id="UP000663868">
    <property type="component" value="Unassembled WGS sequence"/>
</dbReference>
<dbReference type="InterPro" id="IPR051423">
    <property type="entry name" value="CD225/Dispanin"/>
</dbReference>
<feature type="compositionally biased region" description="Polar residues" evidence="6">
    <location>
        <begin position="8"/>
        <end position="25"/>
    </location>
</feature>
<evidence type="ECO:0000256" key="3">
    <source>
        <dbReference type="ARBA" id="ARBA00022692"/>
    </source>
</evidence>
<sequence>MLPVNDAQYISPNKDNQPGQPTDNVVTHEPPPTYTQFNSHPVPVLSQNGQIPSLPYGYVVMAGAQQIIVNQVNVSDYLIWSILNSLFCLWPVGILATVMSVITKKKKANCDLEGARKFSILAGVFNILSTLGGIILFILISLHYSGQIHFS</sequence>
<dbReference type="PANTHER" id="PTHR14948">
    <property type="entry name" value="NG5"/>
    <property type="match status" value="1"/>
</dbReference>